<reference evidence="1 2" key="1">
    <citation type="journal article" date="2018" name="Sci. Rep.">
        <title>A novel species of the marine cyanobacterium Acaryochloris with a unique pigment content and lifestyle.</title>
        <authorList>
            <person name="Partensky F."/>
            <person name="Six C."/>
            <person name="Ratin M."/>
            <person name="Garczarek L."/>
            <person name="Vaulot D."/>
            <person name="Probert I."/>
            <person name="Calteau A."/>
            <person name="Gourvil P."/>
            <person name="Marie D."/>
            <person name="Grebert T."/>
            <person name="Bouchier C."/>
            <person name="Le Panse S."/>
            <person name="Gachenot M."/>
            <person name="Rodriguez F."/>
            <person name="Garrido J.L."/>
        </authorList>
    </citation>
    <scope>NUCLEOTIDE SEQUENCE [LARGE SCALE GENOMIC DNA]</scope>
    <source>
        <strain evidence="1 2">RCC1774</strain>
    </source>
</reference>
<dbReference type="Proteomes" id="UP000248857">
    <property type="component" value="Unassembled WGS sequence"/>
</dbReference>
<dbReference type="RefSeq" id="WP_110986222.1">
    <property type="nucleotide sequence ID" value="NZ_CAWNWM010000006.1"/>
</dbReference>
<dbReference type="EMBL" id="PQWO01000006">
    <property type="protein sequence ID" value="PZD73374.1"/>
    <property type="molecule type" value="Genomic_DNA"/>
</dbReference>
<sequence length="67" mass="8272">MQPNNIQLQRLFEILQYRLPQQWKARFIDVLPGGELVVIFEQGTNPEWRYWYTIYSDGEFLERQFYV</sequence>
<name>A0A2W1JUA4_9CYAN</name>
<evidence type="ECO:0000313" key="1">
    <source>
        <dbReference type="EMBL" id="PZD73374.1"/>
    </source>
</evidence>
<dbReference type="AlphaFoldDB" id="A0A2W1JUA4"/>
<organism evidence="1 2">
    <name type="scientific">Acaryochloris thomasi RCC1774</name>
    <dbReference type="NCBI Taxonomy" id="1764569"/>
    <lineage>
        <taxon>Bacteria</taxon>
        <taxon>Bacillati</taxon>
        <taxon>Cyanobacteriota</taxon>
        <taxon>Cyanophyceae</taxon>
        <taxon>Acaryochloridales</taxon>
        <taxon>Acaryochloridaceae</taxon>
        <taxon>Acaryochloris</taxon>
        <taxon>Acaryochloris thomasi</taxon>
    </lineage>
</organism>
<gene>
    <name evidence="1" type="ORF">C1752_02261</name>
</gene>
<keyword evidence="2" id="KW-1185">Reference proteome</keyword>
<evidence type="ECO:0000313" key="2">
    <source>
        <dbReference type="Proteomes" id="UP000248857"/>
    </source>
</evidence>
<accession>A0A2W1JUA4</accession>
<comment type="caution">
    <text evidence="1">The sequence shown here is derived from an EMBL/GenBank/DDBJ whole genome shotgun (WGS) entry which is preliminary data.</text>
</comment>
<proteinExistence type="predicted"/>
<protein>
    <submittedName>
        <fullName evidence="1">Uncharacterized protein</fullName>
    </submittedName>
</protein>